<dbReference type="Proteomes" id="UP000179786">
    <property type="component" value="Unassembled WGS sequence"/>
</dbReference>
<evidence type="ECO:0000256" key="1">
    <source>
        <dbReference type="SAM" id="Phobius"/>
    </source>
</evidence>
<keyword evidence="3" id="KW-1185">Reference proteome</keyword>
<feature type="transmembrane region" description="Helical" evidence="1">
    <location>
        <begin position="115"/>
        <end position="135"/>
    </location>
</feature>
<feature type="transmembrane region" description="Helical" evidence="1">
    <location>
        <begin position="47"/>
        <end position="72"/>
    </location>
</feature>
<proteinExistence type="predicted"/>
<protein>
    <submittedName>
        <fullName evidence="2">Uncharacterized protein</fullName>
    </submittedName>
</protein>
<dbReference type="EMBL" id="MKJU01000020">
    <property type="protein sequence ID" value="OHU92296.1"/>
    <property type="molecule type" value="Genomic_DNA"/>
</dbReference>
<organism evidence="2 3">
    <name type="scientific">Pseudoalteromonas amylolytica</name>
    <dbReference type="NCBI Taxonomy" id="1859457"/>
    <lineage>
        <taxon>Bacteria</taxon>
        <taxon>Pseudomonadati</taxon>
        <taxon>Pseudomonadota</taxon>
        <taxon>Gammaproteobacteria</taxon>
        <taxon>Alteromonadales</taxon>
        <taxon>Pseudoalteromonadaceae</taxon>
        <taxon>Pseudoalteromonas</taxon>
    </lineage>
</organism>
<feature type="transmembrane region" description="Helical" evidence="1">
    <location>
        <begin position="84"/>
        <end position="103"/>
    </location>
</feature>
<name>A0A1S1MY32_9GAMM</name>
<evidence type="ECO:0000313" key="2">
    <source>
        <dbReference type="EMBL" id="OHU92296.1"/>
    </source>
</evidence>
<keyword evidence="1" id="KW-0812">Transmembrane</keyword>
<keyword evidence="1" id="KW-0472">Membrane</keyword>
<keyword evidence="1" id="KW-1133">Transmembrane helix</keyword>
<accession>A0A1S1MY32</accession>
<feature type="transmembrane region" description="Helical" evidence="1">
    <location>
        <begin position="147"/>
        <end position="167"/>
    </location>
</feature>
<sequence>MSGILVHIELTLTVIKILTLIILGAFGKDSIRAMIFNRPESGSVEQFEHSLFVFVFTSMVFQLIAIAIRDVIYSLDVGVQAVRQIFYISFSIHEGLFMVAVIQWHNFKKCNFAKITTYGFYVSGMLVILLMSRYVDRVVFGTDVLKVIYTQIVVLTNVFMCLLMAAYPMQKLLQFITFKFKPSSRQ</sequence>
<feature type="transmembrane region" description="Helical" evidence="1">
    <location>
        <begin position="6"/>
        <end position="26"/>
    </location>
</feature>
<dbReference type="RefSeq" id="WP_070983683.1">
    <property type="nucleotide sequence ID" value="NZ_MKJU01000020.1"/>
</dbReference>
<evidence type="ECO:0000313" key="3">
    <source>
        <dbReference type="Proteomes" id="UP000179786"/>
    </source>
</evidence>
<gene>
    <name evidence="2" type="ORF">BET10_06115</name>
</gene>
<dbReference type="OrthoDB" id="6292275at2"/>
<reference evidence="2 3" key="1">
    <citation type="submission" date="2016-09" db="EMBL/GenBank/DDBJ databases">
        <title>Pseudoalteromonas amylolytica sp. nov., isolated from the surface seawater.</title>
        <authorList>
            <person name="Wu Y.-H."/>
            <person name="Cheng H."/>
            <person name="Jin X.-B."/>
            <person name="Wang C.-S."/>
            <person name="Xu X.-W."/>
        </authorList>
    </citation>
    <scope>NUCLEOTIDE SEQUENCE [LARGE SCALE GENOMIC DNA]</scope>
    <source>
        <strain evidence="2 3">JW1</strain>
    </source>
</reference>
<dbReference type="AlphaFoldDB" id="A0A1S1MY32"/>
<comment type="caution">
    <text evidence="2">The sequence shown here is derived from an EMBL/GenBank/DDBJ whole genome shotgun (WGS) entry which is preliminary data.</text>
</comment>